<reference evidence="1" key="1">
    <citation type="submission" date="2020-11" db="EMBL/GenBank/DDBJ databases">
        <authorList>
            <person name="Whiteford S."/>
        </authorList>
    </citation>
    <scope>NUCLEOTIDE SEQUENCE</scope>
</reference>
<protein>
    <submittedName>
        <fullName evidence="1">(diamondback moth) hypothetical protein</fullName>
    </submittedName>
</protein>
<keyword evidence="2" id="KW-1185">Reference proteome</keyword>
<proteinExistence type="predicted"/>
<dbReference type="AlphaFoldDB" id="A0A8S4D9I0"/>
<organism evidence="1 2">
    <name type="scientific">Plutella xylostella</name>
    <name type="common">Diamondback moth</name>
    <name type="synonym">Plutella maculipennis</name>
    <dbReference type="NCBI Taxonomy" id="51655"/>
    <lineage>
        <taxon>Eukaryota</taxon>
        <taxon>Metazoa</taxon>
        <taxon>Ecdysozoa</taxon>
        <taxon>Arthropoda</taxon>
        <taxon>Hexapoda</taxon>
        <taxon>Insecta</taxon>
        <taxon>Pterygota</taxon>
        <taxon>Neoptera</taxon>
        <taxon>Endopterygota</taxon>
        <taxon>Lepidoptera</taxon>
        <taxon>Glossata</taxon>
        <taxon>Ditrysia</taxon>
        <taxon>Yponomeutoidea</taxon>
        <taxon>Plutellidae</taxon>
        <taxon>Plutella</taxon>
    </lineage>
</organism>
<evidence type="ECO:0000313" key="2">
    <source>
        <dbReference type="Proteomes" id="UP000653454"/>
    </source>
</evidence>
<comment type="caution">
    <text evidence="1">The sequence shown here is derived from an EMBL/GenBank/DDBJ whole genome shotgun (WGS) entry which is preliminary data.</text>
</comment>
<evidence type="ECO:0000313" key="1">
    <source>
        <dbReference type="EMBL" id="CAG9094588.1"/>
    </source>
</evidence>
<sequence>MEVVTISKDNNKIFTTLNYSHSVKPHYELLQWLLLPVARRPVLRAGGGLRLPGPLLRPVLRACLLRPLRAPVRHLQLPVSQLLLNVRQRGDDAGCSTVV</sequence>
<dbReference type="Proteomes" id="UP000653454">
    <property type="component" value="Unassembled WGS sequence"/>
</dbReference>
<name>A0A8S4D9I0_PLUXY</name>
<accession>A0A8S4D9I0</accession>
<gene>
    <name evidence="1" type="ORF">PLXY2_LOCUS1436</name>
</gene>
<dbReference type="EMBL" id="CAJHNJ030000003">
    <property type="protein sequence ID" value="CAG9094588.1"/>
    <property type="molecule type" value="Genomic_DNA"/>
</dbReference>